<dbReference type="RefSeq" id="WP_192902995.1">
    <property type="nucleotide sequence ID" value="NZ_QFFZ01000061.1"/>
</dbReference>
<proteinExistence type="predicted"/>
<accession>A0A4Y7RJ78</accession>
<organism evidence="1 2">
    <name type="scientific">Pelotomaculum propionicicum</name>
    <dbReference type="NCBI Taxonomy" id="258475"/>
    <lineage>
        <taxon>Bacteria</taxon>
        <taxon>Bacillati</taxon>
        <taxon>Bacillota</taxon>
        <taxon>Clostridia</taxon>
        <taxon>Eubacteriales</taxon>
        <taxon>Desulfotomaculaceae</taxon>
        <taxon>Pelotomaculum</taxon>
    </lineage>
</organism>
<dbReference type="Proteomes" id="UP000297597">
    <property type="component" value="Unassembled WGS sequence"/>
</dbReference>
<dbReference type="AlphaFoldDB" id="A0A4Y7RJ78"/>
<gene>
    <name evidence="1" type="ORF">Pmgp_03422</name>
</gene>
<sequence length="56" mass="6766">MEIIDLIESQGKTMDKDMIITDLHRKRKNLIYKEVLKYFKKEEGENIIQTRSKKPK</sequence>
<name>A0A4Y7RJ78_9FIRM</name>
<reference evidence="1 2" key="1">
    <citation type="journal article" date="2018" name="Environ. Microbiol.">
        <title>Novel energy conservation strategies and behaviour of Pelotomaculum schinkii driving syntrophic propionate catabolism.</title>
        <authorList>
            <person name="Hidalgo-Ahumada C.A.P."/>
            <person name="Nobu M.K."/>
            <person name="Narihiro T."/>
            <person name="Tamaki H."/>
            <person name="Liu W.T."/>
            <person name="Kamagata Y."/>
            <person name="Stams A.J.M."/>
            <person name="Imachi H."/>
            <person name="Sousa D.Z."/>
        </authorList>
    </citation>
    <scope>NUCLEOTIDE SEQUENCE [LARGE SCALE GENOMIC DNA]</scope>
    <source>
        <strain evidence="1 2">MGP</strain>
    </source>
</reference>
<evidence type="ECO:0000313" key="2">
    <source>
        <dbReference type="Proteomes" id="UP000297597"/>
    </source>
</evidence>
<protein>
    <submittedName>
        <fullName evidence="1">Uncharacterized protein</fullName>
    </submittedName>
</protein>
<evidence type="ECO:0000313" key="1">
    <source>
        <dbReference type="EMBL" id="TEB09068.1"/>
    </source>
</evidence>
<dbReference type="EMBL" id="QFFZ01000061">
    <property type="protein sequence ID" value="TEB09068.1"/>
    <property type="molecule type" value="Genomic_DNA"/>
</dbReference>
<keyword evidence="2" id="KW-1185">Reference proteome</keyword>
<comment type="caution">
    <text evidence="1">The sequence shown here is derived from an EMBL/GenBank/DDBJ whole genome shotgun (WGS) entry which is preliminary data.</text>
</comment>